<feature type="compositionally biased region" description="Polar residues" evidence="1">
    <location>
        <begin position="279"/>
        <end position="288"/>
    </location>
</feature>
<evidence type="ECO:0000313" key="4">
    <source>
        <dbReference type="EMBL" id="MDA2809668.1"/>
    </source>
</evidence>
<keyword evidence="2" id="KW-0472">Membrane</keyword>
<evidence type="ECO:0008006" key="6">
    <source>
        <dbReference type="Google" id="ProtNLM"/>
    </source>
</evidence>
<reference evidence="4 5" key="1">
    <citation type="submission" date="2023-01" db="EMBL/GenBank/DDBJ databases">
        <title>Draft genome sequence of Nocardiopsis sp. RSe5-2 isolated from halophytes.</title>
        <authorList>
            <person name="Duangmal K."/>
            <person name="Chantavorakit T."/>
        </authorList>
    </citation>
    <scope>NUCLEOTIDE SEQUENCE [LARGE SCALE GENOMIC DNA]</scope>
    <source>
        <strain evidence="4 5">RSe5-2</strain>
    </source>
</reference>
<evidence type="ECO:0000256" key="3">
    <source>
        <dbReference type="SAM" id="SignalP"/>
    </source>
</evidence>
<feature type="compositionally biased region" description="Low complexity" evidence="1">
    <location>
        <begin position="329"/>
        <end position="341"/>
    </location>
</feature>
<name>A0ABT4TY92_9ACTN</name>
<keyword evidence="5" id="KW-1185">Reference proteome</keyword>
<keyword evidence="3" id="KW-0732">Signal</keyword>
<gene>
    <name evidence="4" type="ORF">O4J56_03350</name>
</gene>
<dbReference type="Proteomes" id="UP001527866">
    <property type="component" value="Unassembled WGS sequence"/>
</dbReference>
<feature type="chain" id="PRO_5045525492" description="WD40 repeat domain-containing protein" evidence="3">
    <location>
        <begin position="21"/>
        <end position="372"/>
    </location>
</feature>
<organism evidence="4 5">
    <name type="scientific">Nocardiopsis endophytica</name>
    <dbReference type="NCBI Taxonomy" id="3018445"/>
    <lineage>
        <taxon>Bacteria</taxon>
        <taxon>Bacillati</taxon>
        <taxon>Actinomycetota</taxon>
        <taxon>Actinomycetes</taxon>
        <taxon>Streptosporangiales</taxon>
        <taxon>Nocardiopsidaceae</taxon>
        <taxon>Nocardiopsis</taxon>
    </lineage>
</organism>
<sequence>MHHRSAAAACALLTAAAATAAVPAAPPAEAAPAPMAPSEATDGSTPEPDASSSVPEGTGEVFSIGDPRISESSGMAASARHEGVVWTHNDSGDHAPQLFAVDGNGDTVATLTLGGEGVELRDWEAVAVARVGDGEPAVYVGDIGDNFQGGWPNIRVYRFTEPEALTDAAVTPEVFTFTYADGGRDAEAMMVDPRDGRLYVVSKEVAGSLYAAPETLDPDGTNTLERVDSAPLYATDAAFSPDGSHYAIRTYWGVTFYDASDGVPGKSVGRVGLPESEQGESLTYTPDGTSVLVGTEGVESPVWEVPIPDHMRGEDGGDGEGGGDEHSPSGEPSPEPDAAAETTGPGALTFILTGAGVAAAVIAGIVLLVRKA</sequence>
<keyword evidence="2" id="KW-0812">Transmembrane</keyword>
<dbReference type="InterPro" id="IPR015943">
    <property type="entry name" value="WD40/YVTN_repeat-like_dom_sf"/>
</dbReference>
<feature type="region of interest" description="Disordered" evidence="1">
    <location>
        <begin position="306"/>
        <end position="343"/>
    </location>
</feature>
<feature type="signal peptide" evidence="3">
    <location>
        <begin position="1"/>
        <end position="20"/>
    </location>
</feature>
<feature type="region of interest" description="Disordered" evidence="1">
    <location>
        <begin position="21"/>
        <end position="76"/>
    </location>
</feature>
<dbReference type="Gene3D" id="2.130.10.10">
    <property type="entry name" value="YVTN repeat-like/Quinoprotein amine dehydrogenase"/>
    <property type="match status" value="1"/>
</dbReference>
<evidence type="ECO:0000313" key="5">
    <source>
        <dbReference type="Proteomes" id="UP001527866"/>
    </source>
</evidence>
<keyword evidence="2" id="KW-1133">Transmembrane helix</keyword>
<proteinExistence type="predicted"/>
<accession>A0ABT4TY92</accession>
<dbReference type="RefSeq" id="WP_270683574.1">
    <property type="nucleotide sequence ID" value="NZ_JAQFWQ010000006.1"/>
</dbReference>
<feature type="region of interest" description="Disordered" evidence="1">
    <location>
        <begin position="268"/>
        <end position="291"/>
    </location>
</feature>
<dbReference type="SUPFAM" id="SSF101898">
    <property type="entry name" value="NHL repeat"/>
    <property type="match status" value="1"/>
</dbReference>
<evidence type="ECO:0000256" key="2">
    <source>
        <dbReference type="SAM" id="Phobius"/>
    </source>
</evidence>
<dbReference type="EMBL" id="JAQFWQ010000006">
    <property type="protein sequence ID" value="MDA2809668.1"/>
    <property type="molecule type" value="Genomic_DNA"/>
</dbReference>
<feature type="compositionally biased region" description="Low complexity" evidence="1">
    <location>
        <begin position="21"/>
        <end position="40"/>
    </location>
</feature>
<comment type="caution">
    <text evidence="4">The sequence shown here is derived from an EMBL/GenBank/DDBJ whole genome shotgun (WGS) entry which is preliminary data.</text>
</comment>
<protein>
    <recommendedName>
        <fullName evidence="6">WD40 repeat domain-containing protein</fullName>
    </recommendedName>
</protein>
<feature type="transmembrane region" description="Helical" evidence="2">
    <location>
        <begin position="347"/>
        <end position="369"/>
    </location>
</feature>
<evidence type="ECO:0000256" key="1">
    <source>
        <dbReference type="SAM" id="MobiDB-lite"/>
    </source>
</evidence>